<feature type="transmembrane region" description="Helical" evidence="2">
    <location>
        <begin position="671"/>
        <end position="688"/>
    </location>
</feature>
<feature type="transmembrane region" description="Helical" evidence="2">
    <location>
        <begin position="279"/>
        <end position="299"/>
    </location>
</feature>
<dbReference type="PANTHER" id="PTHR38434">
    <property type="entry name" value="BLL2549 PROTEIN"/>
    <property type="match status" value="1"/>
</dbReference>
<feature type="transmembrane region" description="Helical" evidence="2">
    <location>
        <begin position="311"/>
        <end position="332"/>
    </location>
</feature>
<reference evidence="4" key="1">
    <citation type="submission" date="2023-07" db="EMBL/GenBank/DDBJ databases">
        <title>Conexibacter stalactiti sp. nov., isolated from stalactites in a lava cave and emended description of the genus Conexibacter.</title>
        <authorList>
            <person name="Lee S.D."/>
        </authorList>
    </citation>
    <scope>NUCLEOTIDE SEQUENCE [LARGE SCALE GENOMIC DNA]</scope>
    <source>
        <strain evidence="4">KCTC 39840</strain>
    </source>
</reference>
<dbReference type="Proteomes" id="UP001284601">
    <property type="component" value="Unassembled WGS sequence"/>
</dbReference>
<gene>
    <name evidence="3" type="ORF">R7226_10430</name>
</gene>
<feature type="transmembrane region" description="Helical" evidence="2">
    <location>
        <begin position="585"/>
        <end position="609"/>
    </location>
</feature>
<feature type="transmembrane region" description="Helical" evidence="2">
    <location>
        <begin position="393"/>
        <end position="411"/>
    </location>
</feature>
<feature type="transmembrane region" description="Helical" evidence="2">
    <location>
        <begin position="442"/>
        <end position="466"/>
    </location>
</feature>
<feature type="transmembrane region" description="Helical" evidence="2">
    <location>
        <begin position="615"/>
        <end position="637"/>
    </location>
</feature>
<protein>
    <submittedName>
        <fullName evidence="3">DUF2339 domain-containing protein</fullName>
    </submittedName>
</protein>
<dbReference type="RefSeq" id="WP_318597061.1">
    <property type="nucleotide sequence ID" value="NZ_JAWSTH010000021.1"/>
</dbReference>
<feature type="compositionally biased region" description="Basic and acidic residues" evidence="1">
    <location>
        <begin position="1"/>
        <end position="28"/>
    </location>
</feature>
<keyword evidence="2" id="KW-0472">Membrane</keyword>
<reference evidence="3 4" key="2">
    <citation type="submission" date="2023-10" db="EMBL/GenBank/DDBJ databases">
        <authorList>
            <person name="Han X.F."/>
        </authorList>
    </citation>
    <scope>NUCLEOTIDE SEQUENCE [LARGE SCALE GENOMIC DNA]</scope>
    <source>
        <strain evidence="3 4">KCTC 39840</strain>
    </source>
</reference>
<feature type="transmembrane region" description="Helical" evidence="2">
    <location>
        <begin position="157"/>
        <end position="174"/>
    </location>
</feature>
<keyword evidence="2" id="KW-1133">Transmembrane helix</keyword>
<name>A0ABU4HQC4_9ACTN</name>
<accession>A0ABU4HQC4</accession>
<comment type="caution">
    <text evidence="3">The sequence shown here is derived from an EMBL/GenBank/DDBJ whole genome shotgun (WGS) entry which is preliminary data.</text>
</comment>
<feature type="transmembrane region" description="Helical" evidence="2">
    <location>
        <begin position="101"/>
        <end position="127"/>
    </location>
</feature>
<feature type="compositionally biased region" description="Low complexity" evidence="1">
    <location>
        <begin position="47"/>
        <end position="64"/>
    </location>
</feature>
<feature type="region of interest" description="Disordered" evidence="1">
    <location>
        <begin position="1"/>
        <end position="64"/>
    </location>
</feature>
<feature type="transmembrane region" description="Helical" evidence="2">
    <location>
        <begin position="473"/>
        <end position="494"/>
    </location>
</feature>
<evidence type="ECO:0000256" key="2">
    <source>
        <dbReference type="SAM" id="Phobius"/>
    </source>
</evidence>
<organism evidence="3 4">
    <name type="scientific">Conexibacter stalactiti</name>
    <dbReference type="NCBI Taxonomy" id="1940611"/>
    <lineage>
        <taxon>Bacteria</taxon>
        <taxon>Bacillati</taxon>
        <taxon>Actinomycetota</taxon>
        <taxon>Thermoleophilia</taxon>
        <taxon>Solirubrobacterales</taxon>
        <taxon>Conexibacteraceae</taxon>
        <taxon>Conexibacter</taxon>
    </lineage>
</organism>
<feature type="transmembrane region" description="Helical" evidence="2">
    <location>
        <begin position="418"/>
        <end position="436"/>
    </location>
</feature>
<keyword evidence="2" id="KW-0812">Transmembrane</keyword>
<feature type="transmembrane region" description="Helical" evidence="2">
    <location>
        <begin position="254"/>
        <end position="273"/>
    </location>
</feature>
<sequence>MEARRRAAERELEAERTRGPSDTARGEETTSDAACGGASAGDGDAAGAGAQDGPRGRTRAATNAARSAARAVDGAVTGGPAAPQHKPFDAAAFEALVGGRLIAWIGGAALVLGLALLAGIAVSNGWFGAWERTGAAAAISAALALAGLRIKHHITSNALLAAAIGGGFVTAGMAGPVHQLIPGVLAALIALAVGAAGTAIAVQRDSQGIAALGLLGGLAAPLLFGAVPTGGTAVLVLAASASAAGVLVWQRWSWLRAGLLLLALPQIAFWALTEATDPLGVLAVLAGFAVVSSLAAIGWELRAKGAKPSPVSALILLVVAAALAVVGWFACAEHGQETLGHCWLLALAVAHVVAGLALRRTAVNREVTLLLIGVGVVLGDIAAASMLDGLVLGLVWTGSAAGAAYLVRCFLDEDEQLLALTGMAGHLVLALAHAFVAVSPEALGAGTAPLGAFELALAGTTASLIARSLSRTALPNAVALSCDAIGIASLVFLTGVLLDGGPLVAALAAEAVALQLVGRRDARDAGVAKPASFIVLGFASVLAIVLVTPPTLLADGFPRPADAALALGALAAAAVKLARGADRQLALGLHAGAALSALTLASGLVVGAVSGGEQGQLALTVLWALAGVGGLAAGIALRRAEVRLTALVLLLVTTGKVFVVDLATLTSIHRVGALVGLGLLLLLGALVWQYQARRGAPREGTPLS</sequence>
<feature type="transmembrane region" description="Helical" evidence="2">
    <location>
        <begin position="644"/>
        <end position="665"/>
    </location>
</feature>
<evidence type="ECO:0000313" key="3">
    <source>
        <dbReference type="EMBL" id="MDW5594755.1"/>
    </source>
</evidence>
<feature type="transmembrane region" description="Helical" evidence="2">
    <location>
        <begin position="338"/>
        <end position="358"/>
    </location>
</feature>
<feature type="transmembrane region" description="Helical" evidence="2">
    <location>
        <begin position="367"/>
        <end position="387"/>
    </location>
</feature>
<dbReference type="InterPro" id="IPR019286">
    <property type="entry name" value="DUF2339_TM"/>
</dbReference>
<dbReference type="EMBL" id="JAWSTH010000021">
    <property type="protein sequence ID" value="MDW5594755.1"/>
    <property type="molecule type" value="Genomic_DNA"/>
</dbReference>
<feature type="transmembrane region" description="Helical" evidence="2">
    <location>
        <begin position="560"/>
        <end position="578"/>
    </location>
</feature>
<proteinExistence type="predicted"/>
<evidence type="ECO:0000256" key="1">
    <source>
        <dbReference type="SAM" id="MobiDB-lite"/>
    </source>
</evidence>
<feature type="transmembrane region" description="Helical" evidence="2">
    <location>
        <begin position="500"/>
        <end position="518"/>
    </location>
</feature>
<evidence type="ECO:0000313" key="4">
    <source>
        <dbReference type="Proteomes" id="UP001284601"/>
    </source>
</evidence>
<dbReference type="PANTHER" id="PTHR38434:SF1">
    <property type="entry name" value="BLL2549 PROTEIN"/>
    <property type="match status" value="1"/>
</dbReference>
<feature type="transmembrane region" description="Helical" evidence="2">
    <location>
        <begin position="180"/>
        <end position="202"/>
    </location>
</feature>
<feature type="transmembrane region" description="Helical" evidence="2">
    <location>
        <begin position="530"/>
        <end position="548"/>
    </location>
</feature>
<keyword evidence="4" id="KW-1185">Reference proteome</keyword>
<dbReference type="Pfam" id="PF10101">
    <property type="entry name" value="DUF2339"/>
    <property type="match status" value="1"/>
</dbReference>